<reference evidence="2 3" key="1">
    <citation type="submission" date="2019-07" db="EMBL/GenBank/DDBJ databases">
        <title>Litoreibacter alkalisoli sp. nov., isolated from saline-alkaline soil.</title>
        <authorList>
            <person name="Wang S."/>
            <person name="Xu L."/>
            <person name="Xing Y.-T."/>
            <person name="Sun J.-Q."/>
        </authorList>
    </citation>
    <scope>NUCLEOTIDE SEQUENCE [LARGE SCALE GENOMIC DNA]</scope>
    <source>
        <strain evidence="2 3">LN3S51</strain>
    </source>
</reference>
<organism evidence="2 3">
    <name type="scientific">Qingshengfaniella alkalisoli</name>
    <dbReference type="NCBI Taxonomy" id="2599296"/>
    <lineage>
        <taxon>Bacteria</taxon>
        <taxon>Pseudomonadati</taxon>
        <taxon>Pseudomonadota</taxon>
        <taxon>Alphaproteobacteria</taxon>
        <taxon>Rhodobacterales</taxon>
        <taxon>Paracoccaceae</taxon>
        <taxon>Qingshengfaniella</taxon>
    </lineage>
</organism>
<dbReference type="OrthoDB" id="7390113at2"/>
<keyword evidence="3" id="KW-1185">Reference proteome</keyword>
<protein>
    <submittedName>
        <fullName evidence="2">Chromosomal replication initiator DnaA</fullName>
    </submittedName>
</protein>
<accession>A0A5B8IVC0</accession>
<dbReference type="Gene3D" id="1.10.8.60">
    <property type="match status" value="1"/>
</dbReference>
<gene>
    <name evidence="2" type="ORF">FPZ52_07975</name>
</gene>
<dbReference type="GO" id="GO:0006270">
    <property type="term" value="P:DNA replication initiation"/>
    <property type="evidence" value="ECO:0007669"/>
    <property type="project" value="TreeGrafter"/>
</dbReference>
<sequence>MIEQQLLLDLPQEKGMSRADFLPAPSNAAALASVDGWRDWPSGKMMLVGPRGSGRTHLTHLWAKDAGAVIFSGRALDTNWHDTVEHAGAIAIDDADVVAGNKLLEEQLFHLFNHAQFEEKPLLLTAKDVAGTWGARLPDLESRMQTLPITRIEQPDDGLLNMVLVKLCDDRQLAIGPETISYLVNRMERSLAVARELVAELDHTALIRQRRITRPLAAEILANFHPHR</sequence>
<dbReference type="PANTHER" id="PTHR30050:SF5">
    <property type="entry name" value="DNAA REGULATORY INACTIVATOR HDA"/>
    <property type="match status" value="1"/>
</dbReference>
<dbReference type="KEGG" id="lit:FPZ52_07975"/>
<dbReference type="Pfam" id="PF22688">
    <property type="entry name" value="Hda_lid"/>
    <property type="match status" value="1"/>
</dbReference>
<feature type="domain" description="Hda lid" evidence="1">
    <location>
        <begin position="164"/>
        <end position="221"/>
    </location>
</feature>
<dbReference type="SUPFAM" id="SSF52540">
    <property type="entry name" value="P-loop containing nucleoside triphosphate hydrolases"/>
    <property type="match status" value="1"/>
</dbReference>
<evidence type="ECO:0000313" key="3">
    <source>
        <dbReference type="Proteomes" id="UP000318483"/>
    </source>
</evidence>
<dbReference type="Gene3D" id="3.40.50.300">
    <property type="entry name" value="P-loop containing nucleotide triphosphate hydrolases"/>
    <property type="match status" value="1"/>
</dbReference>
<proteinExistence type="predicted"/>
<evidence type="ECO:0000313" key="2">
    <source>
        <dbReference type="EMBL" id="QDY69564.1"/>
    </source>
</evidence>
<dbReference type="InterPro" id="IPR055199">
    <property type="entry name" value="Hda_lid"/>
</dbReference>
<dbReference type="EMBL" id="CP042261">
    <property type="protein sequence ID" value="QDY69564.1"/>
    <property type="molecule type" value="Genomic_DNA"/>
</dbReference>
<dbReference type="Proteomes" id="UP000318483">
    <property type="component" value="Chromosome"/>
</dbReference>
<dbReference type="AlphaFoldDB" id="A0A5B8IVC0"/>
<evidence type="ECO:0000259" key="1">
    <source>
        <dbReference type="Pfam" id="PF22688"/>
    </source>
</evidence>
<dbReference type="PANTHER" id="PTHR30050">
    <property type="entry name" value="CHROMOSOMAL REPLICATION INITIATOR PROTEIN DNAA"/>
    <property type="match status" value="1"/>
</dbReference>
<name>A0A5B8IVC0_9RHOB</name>
<dbReference type="GO" id="GO:0003688">
    <property type="term" value="F:DNA replication origin binding"/>
    <property type="evidence" value="ECO:0007669"/>
    <property type="project" value="TreeGrafter"/>
</dbReference>
<dbReference type="InterPro" id="IPR027417">
    <property type="entry name" value="P-loop_NTPase"/>
</dbReference>
<dbReference type="GO" id="GO:0005886">
    <property type="term" value="C:plasma membrane"/>
    <property type="evidence" value="ECO:0007669"/>
    <property type="project" value="TreeGrafter"/>
</dbReference>